<dbReference type="Proteomes" id="UP001597532">
    <property type="component" value="Unassembled WGS sequence"/>
</dbReference>
<feature type="region of interest" description="Disordered" evidence="2">
    <location>
        <begin position="1081"/>
        <end position="1106"/>
    </location>
</feature>
<accession>A0ABW5VA54</accession>
<keyword evidence="3" id="KW-0812">Transmembrane</keyword>
<feature type="compositionally biased region" description="Low complexity" evidence="2">
    <location>
        <begin position="973"/>
        <end position="989"/>
    </location>
</feature>
<keyword evidence="3" id="KW-0472">Membrane</keyword>
<keyword evidence="3" id="KW-1133">Transmembrane helix</keyword>
<feature type="compositionally biased region" description="Basic and acidic residues" evidence="2">
    <location>
        <begin position="1083"/>
        <end position="1095"/>
    </location>
</feature>
<feature type="coiled-coil region" evidence="1">
    <location>
        <begin position="1006"/>
        <end position="1040"/>
    </location>
</feature>
<comment type="caution">
    <text evidence="4">The sequence shown here is derived from an EMBL/GenBank/DDBJ whole genome shotgun (WGS) entry which is preliminary data.</text>
</comment>
<dbReference type="EMBL" id="JBHUOK010000001">
    <property type="protein sequence ID" value="MFD2788175.1"/>
    <property type="molecule type" value="Genomic_DNA"/>
</dbReference>
<feature type="region of interest" description="Disordered" evidence="2">
    <location>
        <begin position="932"/>
        <end position="1002"/>
    </location>
</feature>
<feature type="compositionally biased region" description="Polar residues" evidence="2">
    <location>
        <begin position="767"/>
        <end position="779"/>
    </location>
</feature>
<evidence type="ECO:0000256" key="2">
    <source>
        <dbReference type="SAM" id="MobiDB-lite"/>
    </source>
</evidence>
<feature type="region of interest" description="Disordered" evidence="2">
    <location>
        <begin position="728"/>
        <end position="779"/>
    </location>
</feature>
<feature type="compositionally biased region" description="Basic and acidic residues" evidence="2">
    <location>
        <begin position="944"/>
        <end position="972"/>
    </location>
</feature>
<protein>
    <submittedName>
        <fullName evidence="4">DUF4175 family protein</fullName>
    </submittedName>
</protein>
<feature type="coiled-coil region" evidence="1">
    <location>
        <begin position="496"/>
        <end position="636"/>
    </location>
</feature>
<feature type="transmembrane region" description="Helical" evidence="3">
    <location>
        <begin position="56"/>
        <end position="82"/>
    </location>
</feature>
<keyword evidence="5" id="KW-1185">Reference proteome</keyword>
<dbReference type="RefSeq" id="WP_251807430.1">
    <property type="nucleotide sequence ID" value="NZ_CP166679.1"/>
</dbReference>
<feature type="transmembrane region" description="Helical" evidence="3">
    <location>
        <begin position="27"/>
        <end position="50"/>
    </location>
</feature>
<proteinExistence type="predicted"/>
<evidence type="ECO:0000256" key="3">
    <source>
        <dbReference type="SAM" id="Phobius"/>
    </source>
</evidence>
<evidence type="ECO:0000313" key="5">
    <source>
        <dbReference type="Proteomes" id="UP001597532"/>
    </source>
</evidence>
<organism evidence="4 5">
    <name type="scientific">Arenibacter antarcticus</name>
    <dbReference type="NCBI Taxonomy" id="2040469"/>
    <lineage>
        <taxon>Bacteria</taxon>
        <taxon>Pseudomonadati</taxon>
        <taxon>Bacteroidota</taxon>
        <taxon>Flavobacteriia</taxon>
        <taxon>Flavobacteriales</taxon>
        <taxon>Flavobacteriaceae</taxon>
        <taxon>Arenibacter</taxon>
    </lineage>
</organism>
<gene>
    <name evidence="4" type="ORF">ACFS1K_00205</name>
</gene>
<evidence type="ECO:0000313" key="4">
    <source>
        <dbReference type="EMBL" id="MFD2788175.1"/>
    </source>
</evidence>
<evidence type="ECO:0000256" key="1">
    <source>
        <dbReference type="SAM" id="Coils"/>
    </source>
</evidence>
<feature type="transmembrane region" description="Helical" evidence="3">
    <location>
        <begin position="152"/>
        <end position="170"/>
    </location>
</feature>
<name>A0ABW5VA54_9FLAO</name>
<reference evidence="5" key="1">
    <citation type="journal article" date="2019" name="Int. J. Syst. Evol. Microbiol.">
        <title>The Global Catalogue of Microorganisms (GCM) 10K type strain sequencing project: providing services to taxonomists for standard genome sequencing and annotation.</title>
        <authorList>
            <consortium name="The Broad Institute Genomics Platform"/>
            <consortium name="The Broad Institute Genome Sequencing Center for Infectious Disease"/>
            <person name="Wu L."/>
            <person name="Ma J."/>
        </authorList>
    </citation>
    <scope>NUCLEOTIDE SEQUENCE [LARGE SCALE GENOMIC DNA]</scope>
    <source>
        <strain evidence="5">KCTC 52924</strain>
    </source>
</reference>
<keyword evidence="1" id="KW-0175">Coiled coil</keyword>
<sequence>MDNYQNILNKLNTFTAKFYTKMLLKGVLLFLAIGLLFFLLILGIEYFLWLNSTGRLLLFLIIISTEIFLLIKFIIIPLLFLFRLKRGLTYKQASLLIGKHFKEVDDKLYNLLDLTESNNKSDLLIASIEQRSNNLTVIPFVKAIDLRENYKYLKFLLIPIFLLGLIWLFGDMVSFMGSYKRVVNYDLAYEPPAPFKFNILTKDLNVLDSEPFTIQVTTEGKIRPEGIFMVKEDKEFMLQHTDGIYSYVFTPPIKNIAFHFSANGIKSKSLILNVLNTPRIQGFDMVLNFPAYTKKAQETLLSTGNVTLPEGTKIEWKIRAIHTEEVILTTTDTLLKFKKDQNNFNLNQKVYSNTEYKISTSNAVVHDYENLVYSLSVIKDGYPTIRVQQQLDSLDPNVSYYKGEATDDYELSKIRLVYYPSENETSLQKMELSQPRQNFNSFYYTFPSGLNLQQGKEYSFYFEAVDNDAINGPKSTKSQVFTTKFLDDSELLDLNIQAKKAILSNMDKNLDKIKQQQKSLEQLNREQKEKERLSFNDQNKIKDYLKKQEQQENLMKRFRNELKDNLKQTEKDDKLNKMLQERIERQDIEARKNEKLLEELKQLTDKISKEDLSKRLEEFGNKQKNSQRNLEQLLELTKRYYVEEKINQLGNNLRELAIAQDTLAGKDTKTDNSPEQQQELNKKFEGISEELEEIQKDNESLKKPISLKIDKTKQASIKKDQEDALEELKDRQEEKDTENDSETKPSSKARSKQKSAAQKMKEMGEQLQKSAASSGESSMTEDAEVLRQVLDNLITFSFAQEQLYNGLKKVDLTSNLFSGTVKKQQELRELFTHVDDSLFALSLRQADISEMVNEQIIEVYYNVDKALENLAESQFYQGASYQKYVLNATNVLTDLLANILENMQQQMQSSSRKGKGSDFQLPDIILGQKQLQEKMEEMGQGPPKEGKDGRDGKAGKDGKNKPGENGAPKDGDNGQSQGEGKSNNNNNNGKDGKENSTGSGPNEAELQEIYEIYKEQQNLREQLEKQLKSLINNDDRKLGEKLAKQMEEFQNQLLENGITQETLSQMNNLNYQLMKLENANMEQGEKEERESKTASDKFQNPLLSTPEVFKKTENDVEILNRQALPLRQSYKNKVKDYFRSDD</sequence>